<keyword evidence="3" id="KW-0411">Iron-sulfur</keyword>
<dbReference type="Proteomes" id="UP000494245">
    <property type="component" value="Unassembled WGS sequence"/>
</dbReference>
<dbReference type="PANTHER" id="PTHR43122">
    <property type="entry name" value="FERREDOXIN SUBUNIT OF PYRUVATE:FLAVODOXIN OXIDOREDUCTASE-RELATED"/>
    <property type="match status" value="1"/>
</dbReference>
<dbReference type="Pfam" id="PF13237">
    <property type="entry name" value="Fer4_10"/>
    <property type="match status" value="1"/>
</dbReference>
<evidence type="ECO:0000256" key="2">
    <source>
        <dbReference type="ARBA" id="ARBA00023004"/>
    </source>
</evidence>
<dbReference type="PROSITE" id="PS00198">
    <property type="entry name" value="4FE4S_FER_1"/>
    <property type="match status" value="2"/>
</dbReference>
<gene>
    <name evidence="5" type="primary">ndhI_2</name>
    <name evidence="5" type="ORF">NNJEOMEG_00286</name>
</gene>
<name>A0A6V8LPK0_9BACT</name>
<dbReference type="InterPro" id="IPR017896">
    <property type="entry name" value="4Fe4S_Fe-S-bd"/>
</dbReference>
<dbReference type="PANTHER" id="PTHR43122:SF1">
    <property type="entry name" value="IRON-SULFUR-BINDING PROTEIN"/>
    <property type="match status" value="1"/>
</dbReference>
<dbReference type="SUPFAM" id="SSF54862">
    <property type="entry name" value="4Fe-4S ferredoxins"/>
    <property type="match status" value="1"/>
</dbReference>
<sequence length="87" mass="9162">MAKKLLKELLIDRARCKGCGICVHFCPKDVLVLDEEDKAAAMSLKDCIACGMCELYCPDLAIEVVAEDAPRAAGAAPETCETAGSAS</sequence>
<accession>A0A6V8LPK0</accession>
<evidence type="ECO:0000313" key="6">
    <source>
        <dbReference type="Proteomes" id="UP000494245"/>
    </source>
</evidence>
<dbReference type="RefSeq" id="WP_173080563.1">
    <property type="nucleotide sequence ID" value="NZ_BLTE01000001.1"/>
</dbReference>
<dbReference type="Gene3D" id="3.30.70.20">
    <property type="match status" value="1"/>
</dbReference>
<dbReference type="AlphaFoldDB" id="A0A6V8LPK0"/>
<dbReference type="EC" id="1.6.5.11" evidence="5"/>
<dbReference type="GO" id="GO:0051536">
    <property type="term" value="F:iron-sulfur cluster binding"/>
    <property type="evidence" value="ECO:0007669"/>
    <property type="project" value="UniProtKB-KW"/>
</dbReference>
<feature type="domain" description="4Fe-4S ferredoxin-type" evidence="4">
    <location>
        <begin position="7"/>
        <end position="36"/>
    </location>
</feature>
<evidence type="ECO:0000313" key="5">
    <source>
        <dbReference type="EMBL" id="GFK92461.1"/>
    </source>
</evidence>
<protein>
    <submittedName>
        <fullName evidence="5">NAD(P)H-quinone oxidoreductase subunit I, chloroplastic</fullName>
        <ecNumber evidence="5">1.6.5.11</ecNumber>
    </submittedName>
</protein>
<dbReference type="InterPro" id="IPR017900">
    <property type="entry name" value="4Fe4S_Fe_S_CS"/>
</dbReference>
<dbReference type="GO" id="GO:0046872">
    <property type="term" value="F:metal ion binding"/>
    <property type="evidence" value="ECO:0007669"/>
    <property type="project" value="UniProtKB-KW"/>
</dbReference>
<dbReference type="EMBL" id="BLTE01000001">
    <property type="protein sequence ID" value="GFK92461.1"/>
    <property type="molecule type" value="Genomic_DNA"/>
</dbReference>
<keyword evidence="6" id="KW-1185">Reference proteome</keyword>
<feature type="domain" description="4Fe-4S ferredoxin-type" evidence="4">
    <location>
        <begin position="38"/>
        <end position="67"/>
    </location>
</feature>
<organism evidence="5 6">
    <name type="scientific">Fundidesulfovibrio magnetotacticus</name>
    <dbReference type="NCBI Taxonomy" id="2730080"/>
    <lineage>
        <taxon>Bacteria</taxon>
        <taxon>Pseudomonadati</taxon>
        <taxon>Thermodesulfobacteriota</taxon>
        <taxon>Desulfovibrionia</taxon>
        <taxon>Desulfovibrionales</taxon>
        <taxon>Desulfovibrionaceae</taxon>
        <taxon>Fundidesulfovibrio</taxon>
    </lineage>
</organism>
<keyword evidence="5" id="KW-0560">Oxidoreductase</keyword>
<reference evidence="5 6" key="1">
    <citation type="submission" date="2020-04" db="EMBL/GenBank/DDBJ databases">
        <authorList>
            <consortium name="Desulfovibrio sp. FSS-1 genome sequencing consortium"/>
            <person name="Shimoshige H."/>
            <person name="Kobayashi H."/>
            <person name="Maekawa T."/>
        </authorList>
    </citation>
    <scope>NUCLEOTIDE SEQUENCE [LARGE SCALE GENOMIC DNA]</scope>
    <source>
        <strain evidence="5 6">SIID29052-01</strain>
    </source>
</reference>
<evidence type="ECO:0000259" key="4">
    <source>
        <dbReference type="PROSITE" id="PS51379"/>
    </source>
</evidence>
<dbReference type="GO" id="GO:0016491">
    <property type="term" value="F:oxidoreductase activity"/>
    <property type="evidence" value="ECO:0007669"/>
    <property type="project" value="UniProtKB-KW"/>
</dbReference>
<comment type="caution">
    <text evidence="5">The sequence shown here is derived from an EMBL/GenBank/DDBJ whole genome shotgun (WGS) entry which is preliminary data.</text>
</comment>
<evidence type="ECO:0000256" key="1">
    <source>
        <dbReference type="ARBA" id="ARBA00022723"/>
    </source>
</evidence>
<keyword evidence="2" id="KW-0408">Iron</keyword>
<evidence type="ECO:0000256" key="3">
    <source>
        <dbReference type="ARBA" id="ARBA00023014"/>
    </source>
</evidence>
<reference evidence="5 6" key="2">
    <citation type="submission" date="2020-05" db="EMBL/GenBank/DDBJ databases">
        <title>Draft genome sequence of Desulfovibrio sp. strainFSS-1.</title>
        <authorList>
            <person name="Shimoshige H."/>
            <person name="Kobayashi H."/>
            <person name="Maekawa T."/>
        </authorList>
    </citation>
    <scope>NUCLEOTIDE SEQUENCE [LARGE SCALE GENOMIC DNA]</scope>
    <source>
        <strain evidence="5 6">SIID29052-01</strain>
    </source>
</reference>
<keyword evidence="1" id="KW-0479">Metal-binding</keyword>
<dbReference type="PROSITE" id="PS51379">
    <property type="entry name" value="4FE4S_FER_2"/>
    <property type="match status" value="2"/>
</dbReference>
<proteinExistence type="predicted"/>